<organism evidence="2 3">
    <name type="scientific">Hemibagrus guttatus</name>
    <dbReference type="NCBI Taxonomy" id="175788"/>
    <lineage>
        <taxon>Eukaryota</taxon>
        <taxon>Metazoa</taxon>
        <taxon>Chordata</taxon>
        <taxon>Craniata</taxon>
        <taxon>Vertebrata</taxon>
        <taxon>Euteleostomi</taxon>
        <taxon>Actinopterygii</taxon>
        <taxon>Neopterygii</taxon>
        <taxon>Teleostei</taxon>
        <taxon>Ostariophysi</taxon>
        <taxon>Siluriformes</taxon>
        <taxon>Bagridae</taxon>
        <taxon>Hemibagrus</taxon>
    </lineage>
</organism>
<feature type="compositionally biased region" description="Basic and acidic residues" evidence="1">
    <location>
        <begin position="574"/>
        <end position="583"/>
    </location>
</feature>
<name>A0AAE0UHN1_9TELE</name>
<evidence type="ECO:0000313" key="2">
    <source>
        <dbReference type="EMBL" id="KAK3506416.1"/>
    </source>
</evidence>
<dbReference type="AlphaFoldDB" id="A0AAE0UHN1"/>
<evidence type="ECO:0000256" key="1">
    <source>
        <dbReference type="SAM" id="MobiDB-lite"/>
    </source>
</evidence>
<accession>A0AAE0UHN1</accession>
<proteinExistence type="predicted"/>
<feature type="region of interest" description="Disordered" evidence="1">
    <location>
        <begin position="295"/>
        <end position="438"/>
    </location>
</feature>
<reference evidence="2" key="1">
    <citation type="submission" date="2023-06" db="EMBL/GenBank/DDBJ databases">
        <title>Male Hemibagrus guttatus genome.</title>
        <authorList>
            <person name="Bian C."/>
        </authorList>
    </citation>
    <scope>NUCLEOTIDE SEQUENCE</scope>
    <source>
        <strain evidence="2">Male_cb2023</strain>
        <tissue evidence="2">Muscle</tissue>
    </source>
</reference>
<dbReference type="EMBL" id="JAUCMX010000034">
    <property type="protein sequence ID" value="KAK3506416.1"/>
    <property type="molecule type" value="Genomic_DNA"/>
</dbReference>
<feature type="compositionally biased region" description="Basic residues" evidence="1">
    <location>
        <begin position="350"/>
        <end position="363"/>
    </location>
</feature>
<evidence type="ECO:0000313" key="3">
    <source>
        <dbReference type="Proteomes" id="UP001274896"/>
    </source>
</evidence>
<keyword evidence="3" id="KW-1185">Reference proteome</keyword>
<gene>
    <name evidence="2" type="ORF">QTP70_015746</name>
</gene>
<comment type="caution">
    <text evidence="2">The sequence shown here is derived from an EMBL/GenBank/DDBJ whole genome shotgun (WGS) entry which is preliminary data.</text>
</comment>
<sequence>MYLMDVVAFLKYILNMSPASVRLGTKWINALLVELRARLRDIGRHVVGYQLKVRQSKSDKLVDARRHKLFIEVAPENIAAALDDLEKQPENRAMLKLFFGFLSGYIIAITGHRKGVVINMTTEGVETAEKAKDGARIIRVEHHKTQRYFGQAAIPLKANEYAWFERYNQLREYVKGGSEASTFFHNSTGGVLLKLDQYFKEAWEGIYLGTAPTFSMLRYSLATYAKRQLGHKTYRKVATFMCHDKHTAKKFYQADDPAEEVLRSRYLSVLAISTYAAKKRSKECKKAYVHNDNMETVSSSEEEVELEPSGPEKPKVSLSAEDGAGDRKTTVNVTQPDSEEEMEQVPRKTYQLHKRNKIVRSKQQRPINLSKHMVSSSEDDGTDDWEPTQDSSADDSEMEEGPILQRQKCMVTSREADGKPTQGYSENGSEWEEKQERQMVKKEAKKKLVASPVLQKEQAYISPGKASILKIHSSKTVFDGTSKDTWVKQDKEEKQRFSMRLWRRGVKVKKEKQSLYWGHGEPVPISGVTGHQGRIHPGRSANPSQGTHTHGNLEMPINLQCMSLDRGRELEHLEETPEARGEHANSTTHTVETGIEPLTLEV</sequence>
<feature type="compositionally biased region" description="Acidic residues" evidence="1">
    <location>
        <begin position="377"/>
        <end position="400"/>
    </location>
</feature>
<dbReference type="Proteomes" id="UP001274896">
    <property type="component" value="Unassembled WGS sequence"/>
</dbReference>
<protein>
    <submittedName>
        <fullName evidence="2">Uncharacterized protein</fullName>
    </submittedName>
</protein>
<feature type="region of interest" description="Disordered" evidence="1">
    <location>
        <begin position="574"/>
        <end position="602"/>
    </location>
</feature>